<comment type="caution">
    <text evidence="2">The sequence shown here is derived from an EMBL/GenBank/DDBJ whole genome shotgun (WGS) entry which is preliminary data.</text>
</comment>
<sequence length="151" mass="15719">MRHVTGPMDLVLSPILHRTMMCAVSARSGRAGKGKRDAGERPPLPPPSSPLPGSRWVVPWCPGTGPLGGSDGKSWPVLLAVAALGTDCRDAPIDPKQNVGGQGFGTPLPVCSIPFAYLRRGVGRITKTGPDQQTGGNITHVGGREMSGHVL</sequence>
<accession>A0A1D2J763</accession>
<evidence type="ECO:0000313" key="3">
    <source>
        <dbReference type="Proteomes" id="UP000242814"/>
    </source>
</evidence>
<dbReference type="EMBL" id="LZYO01000360">
    <property type="protein sequence ID" value="ODH14629.1"/>
    <property type="molecule type" value="Genomic_DNA"/>
</dbReference>
<dbReference type="Proteomes" id="UP000242814">
    <property type="component" value="Unassembled WGS sequence"/>
</dbReference>
<dbReference type="AlphaFoldDB" id="A0A1D2J763"/>
<feature type="region of interest" description="Disordered" evidence="1">
    <location>
        <begin position="126"/>
        <end position="151"/>
    </location>
</feature>
<feature type="compositionally biased region" description="Basic and acidic residues" evidence="1">
    <location>
        <begin position="142"/>
        <end position="151"/>
    </location>
</feature>
<evidence type="ECO:0000256" key="1">
    <source>
        <dbReference type="SAM" id="MobiDB-lite"/>
    </source>
</evidence>
<name>A0A1D2J763_PARBR</name>
<proteinExistence type="predicted"/>
<protein>
    <submittedName>
        <fullName evidence="2">Uncharacterized protein</fullName>
    </submittedName>
</protein>
<evidence type="ECO:0000313" key="2">
    <source>
        <dbReference type="EMBL" id="ODH14629.1"/>
    </source>
</evidence>
<dbReference type="VEuPathDB" id="FungiDB:PABG_12353"/>
<organism evidence="2 3">
    <name type="scientific">Paracoccidioides brasiliensis</name>
    <dbReference type="NCBI Taxonomy" id="121759"/>
    <lineage>
        <taxon>Eukaryota</taxon>
        <taxon>Fungi</taxon>
        <taxon>Dikarya</taxon>
        <taxon>Ascomycota</taxon>
        <taxon>Pezizomycotina</taxon>
        <taxon>Eurotiomycetes</taxon>
        <taxon>Eurotiomycetidae</taxon>
        <taxon>Onygenales</taxon>
        <taxon>Ajellomycetaceae</taxon>
        <taxon>Paracoccidioides</taxon>
    </lineage>
</organism>
<dbReference type="VEuPathDB" id="FungiDB:PADG_07935"/>
<gene>
    <name evidence="2" type="ORF">ACO22_06544</name>
</gene>
<reference evidence="2 3" key="1">
    <citation type="submission" date="2016-06" db="EMBL/GenBank/DDBJ databases">
        <authorList>
            <person name="Kjaerup R.B."/>
            <person name="Dalgaard T.S."/>
            <person name="Juul-Madsen H.R."/>
        </authorList>
    </citation>
    <scope>NUCLEOTIDE SEQUENCE [LARGE SCALE GENOMIC DNA]</scope>
    <source>
        <strain evidence="2 3">Pb300</strain>
    </source>
</reference>
<feature type="region of interest" description="Disordered" evidence="1">
    <location>
        <begin position="26"/>
        <end position="55"/>
    </location>
</feature>